<dbReference type="GO" id="GO:0008932">
    <property type="term" value="F:lytic endotransglycosylase activity"/>
    <property type="evidence" value="ECO:0007669"/>
    <property type="project" value="UniProtKB-UniRule"/>
</dbReference>
<comment type="caution">
    <text evidence="6">The sequence shown here is derived from an EMBL/GenBank/DDBJ whole genome shotgun (WGS) entry which is preliminary data.</text>
</comment>
<evidence type="ECO:0000313" key="6">
    <source>
        <dbReference type="EMBL" id="OJX58762.1"/>
    </source>
</evidence>
<dbReference type="Proteomes" id="UP000184233">
    <property type="component" value="Unassembled WGS sequence"/>
</dbReference>
<protein>
    <recommendedName>
        <fullName evidence="3">Probable endolytic peptidoglycan transglycosylase RlpA</fullName>
        <ecNumber evidence="3">4.2.2.-</ecNumber>
    </recommendedName>
</protein>
<dbReference type="InterPro" id="IPR009009">
    <property type="entry name" value="RlpA-like_DPBB"/>
</dbReference>
<dbReference type="Pfam" id="PF03330">
    <property type="entry name" value="DPBB_1"/>
    <property type="match status" value="1"/>
</dbReference>
<reference evidence="6 7" key="1">
    <citation type="submission" date="2016-09" db="EMBL/GenBank/DDBJ databases">
        <title>Genome-resolved meta-omics ties microbial dynamics to process performance in biotechnology for thiocyanate degradation.</title>
        <authorList>
            <person name="Kantor R.S."/>
            <person name="Huddy R.J."/>
            <person name="Iyer R."/>
            <person name="Thomas B.C."/>
            <person name="Brown C.T."/>
            <person name="Anantharaman K."/>
            <person name="Tringe S."/>
            <person name="Hettich R.L."/>
            <person name="Harrison S.T."/>
            <person name="Banfield J.F."/>
        </authorList>
    </citation>
    <scope>NUCLEOTIDE SEQUENCE [LARGE SCALE GENOMIC DNA]</scope>
    <source>
        <strain evidence="6">59-99</strain>
    </source>
</reference>
<dbReference type="InterPro" id="IPR012997">
    <property type="entry name" value="RplA"/>
</dbReference>
<comment type="function">
    <text evidence="3">Lytic transglycosylase with a strong preference for naked glycan strands that lack stem peptides.</text>
</comment>
<dbReference type="GO" id="GO:0000270">
    <property type="term" value="P:peptidoglycan metabolic process"/>
    <property type="evidence" value="ECO:0007669"/>
    <property type="project" value="UniProtKB-UniRule"/>
</dbReference>
<comment type="similarity">
    <text evidence="3 4">Belongs to the RlpA family.</text>
</comment>
<evidence type="ECO:0000256" key="3">
    <source>
        <dbReference type="HAMAP-Rule" id="MF_02071"/>
    </source>
</evidence>
<dbReference type="InterPro" id="IPR036908">
    <property type="entry name" value="RlpA-like_sf"/>
</dbReference>
<feature type="domain" description="RlpA-like protein double-psi beta-barrel" evidence="5">
    <location>
        <begin position="33"/>
        <end position="121"/>
    </location>
</feature>
<dbReference type="PANTHER" id="PTHR34183:SF1">
    <property type="entry name" value="ENDOLYTIC PEPTIDOGLYCAN TRANSGLYCOSYLASE RLPA"/>
    <property type="match status" value="1"/>
</dbReference>
<name>A0A1M3L1F5_9BACT</name>
<dbReference type="SUPFAM" id="SSF50685">
    <property type="entry name" value="Barwin-like endoglucanases"/>
    <property type="match status" value="1"/>
</dbReference>
<sequence length="137" mass="15341">MRTAQLKLGSGKIAAGQTVSDTLSKIGMTRDAETGQASYYAEKFHGRRTSSGEDYDMDDYTCAHRWLPFGTKVRVTNLRNGKRVVVRVNDRGPWKHERLIDVSKQAAKDLDMIRHGTTTVRLDVVEDDAETGTIDEP</sequence>
<evidence type="ECO:0000256" key="4">
    <source>
        <dbReference type="RuleBase" id="RU003495"/>
    </source>
</evidence>
<dbReference type="GO" id="GO:0071555">
    <property type="term" value="P:cell wall organization"/>
    <property type="evidence" value="ECO:0007669"/>
    <property type="project" value="UniProtKB-KW"/>
</dbReference>
<dbReference type="EC" id="4.2.2.-" evidence="3"/>
<dbReference type="Gene3D" id="2.40.40.10">
    <property type="entry name" value="RlpA-like domain"/>
    <property type="match status" value="1"/>
</dbReference>
<proteinExistence type="inferred from homology"/>
<evidence type="ECO:0000256" key="2">
    <source>
        <dbReference type="ARBA" id="ARBA00023316"/>
    </source>
</evidence>
<dbReference type="CDD" id="cd22268">
    <property type="entry name" value="DPBB_RlpA-like"/>
    <property type="match status" value="1"/>
</dbReference>
<dbReference type="AlphaFoldDB" id="A0A1M3L1F5"/>
<dbReference type="NCBIfam" id="TIGR00413">
    <property type="entry name" value="rlpA"/>
    <property type="match status" value="1"/>
</dbReference>
<dbReference type="EMBL" id="MKVH01000015">
    <property type="protein sequence ID" value="OJX58762.1"/>
    <property type="molecule type" value="Genomic_DNA"/>
</dbReference>
<evidence type="ECO:0000256" key="1">
    <source>
        <dbReference type="ARBA" id="ARBA00023239"/>
    </source>
</evidence>
<organism evidence="6 7">
    <name type="scientific">Candidatus Kapaibacterium thiocyanatum</name>
    <dbReference type="NCBI Taxonomy" id="1895771"/>
    <lineage>
        <taxon>Bacteria</taxon>
        <taxon>Pseudomonadati</taxon>
        <taxon>Candidatus Kapaibacteriota</taxon>
        <taxon>Candidatus Kapaibacteriia</taxon>
        <taxon>Candidatus Kapaibacteriales</taxon>
        <taxon>Candidatus Kapaibacteriaceae</taxon>
        <taxon>Candidatus Kapaibacterium</taxon>
    </lineage>
</organism>
<dbReference type="STRING" id="1895771.BGO89_05280"/>
<keyword evidence="1 3" id="KW-0456">Lyase</keyword>
<evidence type="ECO:0000259" key="5">
    <source>
        <dbReference type="Pfam" id="PF03330"/>
    </source>
</evidence>
<dbReference type="InterPro" id="IPR034718">
    <property type="entry name" value="RlpA"/>
</dbReference>
<dbReference type="PANTHER" id="PTHR34183">
    <property type="entry name" value="ENDOLYTIC PEPTIDOGLYCAN TRANSGLYCOSYLASE RLPA"/>
    <property type="match status" value="1"/>
</dbReference>
<accession>A0A1M3L1F5</accession>
<evidence type="ECO:0000313" key="7">
    <source>
        <dbReference type="Proteomes" id="UP000184233"/>
    </source>
</evidence>
<keyword evidence="2 3" id="KW-0961">Cell wall biogenesis/degradation</keyword>
<gene>
    <name evidence="3" type="primary">rlpA</name>
    <name evidence="6" type="ORF">BGO89_05280</name>
</gene>
<dbReference type="HAMAP" id="MF_02071">
    <property type="entry name" value="RlpA"/>
    <property type="match status" value="1"/>
</dbReference>